<dbReference type="InterPro" id="IPR008780">
    <property type="entry name" value="Plasmodium_Vir"/>
</dbReference>
<name>A0A564ZVK7_PLAVI</name>
<dbReference type="AlphaFoldDB" id="A0A564ZVK7"/>
<dbReference type="Proteomes" id="UP000220605">
    <property type="component" value="Chromosome 10"/>
</dbReference>
<proteinExistence type="predicted"/>
<feature type="region of interest" description="Disordered" evidence="1">
    <location>
        <begin position="182"/>
        <end position="235"/>
    </location>
</feature>
<evidence type="ECO:0000256" key="1">
    <source>
        <dbReference type="SAM" id="MobiDB-lite"/>
    </source>
</evidence>
<dbReference type="Pfam" id="PF05795">
    <property type="entry name" value="Plasmodium_Vir"/>
    <property type="match status" value="1"/>
</dbReference>
<sequence length="331" mass="38943">MFSFDGNVRKDTLRSLCARFINLYYLIFVPFGPYASKNNENVEYMNYWLNKELKNEGKLNISATEFYEELIFNNSLFDTNKRLKDKIHKINDEDLEKMNTLYHLNAIFHNIKVTSYGDKTKCSSYSDQCVQKFKDAIKSCSADNNDKYCEALKSFKNKYEQLDENNNFRWCKKEYLSTLPPLGEKNEQRLSETGPAADKSELEEHPKEEKNQDFGAQDDIQKEEEEEEEVEGDDTINTIQQSLSSAGENNNDNNINIYTIFGIILSISVFSTITYKFTPFGSWINRLLKRNKMNWRNVEDEKENKRLLEYNYDPKYSDLRNVPYNVSYNSL</sequence>
<feature type="compositionally biased region" description="Acidic residues" evidence="1">
    <location>
        <begin position="221"/>
        <end position="234"/>
    </location>
</feature>
<protein>
    <submittedName>
        <fullName evidence="2">VIR protein</fullName>
    </submittedName>
</protein>
<feature type="compositionally biased region" description="Basic and acidic residues" evidence="1">
    <location>
        <begin position="198"/>
        <end position="212"/>
    </location>
</feature>
<dbReference type="VEuPathDB" id="PlasmoDB:PVW1_100022600"/>
<dbReference type="VEuPathDB" id="PlasmoDB:PVP01_1001000"/>
<accession>A0A564ZVK7</accession>
<dbReference type="OrthoDB" id="388362at2759"/>
<organism evidence="2 3">
    <name type="scientific">Plasmodium vivax</name>
    <name type="common">malaria parasite P. vivax</name>
    <dbReference type="NCBI Taxonomy" id="5855"/>
    <lineage>
        <taxon>Eukaryota</taxon>
        <taxon>Sar</taxon>
        <taxon>Alveolata</taxon>
        <taxon>Apicomplexa</taxon>
        <taxon>Aconoidasida</taxon>
        <taxon>Haemosporida</taxon>
        <taxon>Plasmodiidae</taxon>
        <taxon>Plasmodium</taxon>
        <taxon>Plasmodium (Plasmodium)</taxon>
    </lineage>
</organism>
<evidence type="ECO:0000313" key="2">
    <source>
        <dbReference type="EMBL" id="VUZ96304.1"/>
    </source>
</evidence>
<gene>
    <name evidence="2" type="ORF">PVP01_1001000</name>
</gene>
<dbReference type="EMBL" id="LT635621">
    <property type="protein sequence ID" value="VUZ96304.1"/>
    <property type="molecule type" value="Genomic_DNA"/>
</dbReference>
<reference evidence="3" key="1">
    <citation type="submission" date="2016-07" db="EMBL/GenBank/DDBJ databases">
        <authorList>
            <consortium name="Pathogen Informatics"/>
        </authorList>
    </citation>
    <scope>NUCLEOTIDE SEQUENCE [LARGE SCALE GENOMIC DNA]</scope>
</reference>
<dbReference type="VEuPathDB" id="PlasmoDB:PVPAM_000028200"/>
<evidence type="ECO:0000313" key="3">
    <source>
        <dbReference type="Proteomes" id="UP000220605"/>
    </source>
</evidence>